<sequence>MSLILETDNNLNKFFNMGINSFGHKNVIDIINSFYTKYTIPIISMGSGTGIIEYLSQKENEEIKWICIDINNNPLDFPTNCSDYINKPFMNINYLSCNELIKANPDIIGNCLLFLNWCLPNDSFYDFDAIIKLKPIAILSIYEEFEEHYGAAGGKMFFNWTKNNTDYNLIKEYSLYADKYHRSDDELMDIRISWWQLNSIHNDKVVIKEYPCMCPNNKKNTCIIS</sequence>
<proteinExistence type="predicted"/>
<dbReference type="EMBL" id="MN740017">
    <property type="protein sequence ID" value="QHT84351.1"/>
    <property type="molecule type" value="Genomic_DNA"/>
</dbReference>
<accession>A0A6C0HUH5</accession>
<reference evidence="1" key="1">
    <citation type="journal article" date="2020" name="Nature">
        <title>Giant virus diversity and host interactions through global metagenomics.</title>
        <authorList>
            <person name="Schulz F."/>
            <person name="Roux S."/>
            <person name="Paez-Espino D."/>
            <person name="Jungbluth S."/>
            <person name="Walsh D.A."/>
            <person name="Denef V.J."/>
            <person name="McMahon K.D."/>
            <person name="Konstantinidis K.T."/>
            <person name="Eloe-Fadrosh E.A."/>
            <person name="Kyrpides N.C."/>
            <person name="Woyke T."/>
        </authorList>
    </citation>
    <scope>NUCLEOTIDE SEQUENCE</scope>
    <source>
        <strain evidence="1">GVMAG-M-3300023184-177</strain>
    </source>
</reference>
<organism evidence="1">
    <name type="scientific">viral metagenome</name>
    <dbReference type="NCBI Taxonomy" id="1070528"/>
    <lineage>
        <taxon>unclassified sequences</taxon>
        <taxon>metagenomes</taxon>
        <taxon>organismal metagenomes</taxon>
    </lineage>
</organism>
<name>A0A6C0HUH5_9ZZZZ</name>
<protein>
    <recommendedName>
        <fullName evidence="2">Methyltransferase</fullName>
    </recommendedName>
</protein>
<evidence type="ECO:0008006" key="2">
    <source>
        <dbReference type="Google" id="ProtNLM"/>
    </source>
</evidence>
<dbReference type="AlphaFoldDB" id="A0A6C0HUH5"/>
<evidence type="ECO:0000313" key="1">
    <source>
        <dbReference type="EMBL" id="QHT84351.1"/>
    </source>
</evidence>